<dbReference type="InterPro" id="IPR017896">
    <property type="entry name" value="4Fe4S_Fe-S-bd"/>
</dbReference>
<evidence type="ECO:0000256" key="4">
    <source>
        <dbReference type="ARBA" id="ARBA00023014"/>
    </source>
</evidence>
<accession>C7MLM0</accession>
<reference evidence="6 7" key="1">
    <citation type="journal article" date="2009" name="Stand. Genomic Sci.">
        <title>Complete genome sequence of Cryptobacterium curtum type strain (12-3).</title>
        <authorList>
            <person name="Mavrommatis K."/>
            <person name="Pukall R."/>
            <person name="Rohde C."/>
            <person name="Chen F."/>
            <person name="Sims D."/>
            <person name="Brettin T."/>
            <person name="Kuske C."/>
            <person name="Detter J.C."/>
            <person name="Han C."/>
            <person name="Lapidus A."/>
            <person name="Copeland A."/>
            <person name="Glavina Del Rio T."/>
            <person name="Nolan M."/>
            <person name="Lucas S."/>
            <person name="Tice H."/>
            <person name="Cheng J.F."/>
            <person name="Bruce D."/>
            <person name="Goodwin L."/>
            <person name="Pitluck S."/>
            <person name="Ovchinnikova G."/>
            <person name="Pati A."/>
            <person name="Ivanova N."/>
            <person name="Chen A."/>
            <person name="Palaniappan K."/>
            <person name="Chain P."/>
            <person name="D'haeseleer P."/>
            <person name="Goker M."/>
            <person name="Bristow J."/>
            <person name="Eisen J.A."/>
            <person name="Markowitz V."/>
            <person name="Hugenholtz P."/>
            <person name="Rohde M."/>
            <person name="Klenk H.P."/>
            <person name="Kyrpides N.C."/>
        </authorList>
    </citation>
    <scope>NUCLEOTIDE SEQUENCE [LARGE SCALE GENOMIC DNA]</scope>
    <source>
        <strain evidence="7">ATCC 700683 / DSM 15641 / 12-3</strain>
    </source>
</reference>
<dbReference type="RefSeq" id="WP_012802515.1">
    <property type="nucleotide sequence ID" value="NC_013170.1"/>
</dbReference>
<evidence type="ECO:0000256" key="3">
    <source>
        <dbReference type="ARBA" id="ARBA00023004"/>
    </source>
</evidence>
<protein>
    <submittedName>
        <fullName evidence="6">Fe-S-cluster-containing hydrogenase subunit</fullName>
    </submittedName>
</protein>
<dbReference type="PROSITE" id="PS00198">
    <property type="entry name" value="4FE4S_FER_1"/>
    <property type="match status" value="1"/>
</dbReference>
<evidence type="ECO:0000313" key="7">
    <source>
        <dbReference type="Proteomes" id="UP000000954"/>
    </source>
</evidence>
<dbReference type="PANTHER" id="PTHR42859:SF16">
    <property type="entry name" value="FORMATE HYDROGENLYASE SUBUNIT 2-RELATED"/>
    <property type="match status" value="1"/>
</dbReference>
<dbReference type="Pfam" id="PF12797">
    <property type="entry name" value="Fer4_2"/>
    <property type="match status" value="1"/>
</dbReference>
<keyword evidence="7" id="KW-1185">Reference proteome</keyword>
<evidence type="ECO:0000256" key="2">
    <source>
        <dbReference type="ARBA" id="ARBA00022723"/>
    </source>
</evidence>
<gene>
    <name evidence="6" type="ordered locus">Ccur_00930</name>
</gene>
<dbReference type="SUPFAM" id="SSF54862">
    <property type="entry name" value="4Fe-4S ferredoxins"/>
    <property type="match status" value="1"/>
</dbReference>
<dbReference type="Proteomes" id="UP000000954">
    <property type="component" value="Chromosome"/>
</dbReference>
<keyword evidence="4" id="KW-0411">Iron-sulfur</keyword>
<keyword evidence="2" id="KW-0479">Metal-binding</keyword>
<keyword evidence="1" id="KW-0004">4Fe-4S</keyword>
<dbReference type="eggNOG" id="COG1142">
    <property type="taxonomic scope" value="Bacteria"/>
</dbReference>
<sequence>MNRFIAINPDKCIGCGTCRAACSDGHREVGLQEEPRLSVVMTRDISAAITCHHCAGAPCLAVCPVNAITRENGSIQVNEQTCIGCKLCGIVCPFGAIHPSGTGIQGVAGMAMGTPTYSRTLDPLLRWEIGVYTCAVKCDLCSYDPEHGPHCVPACPTNALEYVTEGTADESVRTKRIQTATDQEVINAEIKAARKEVQR</sequence>
<dbReference type="AlphaFoldDB" id="C7MLM0"/>
<organism evidence="6 7">
    <name type="scientific">Cryptobacterium curtum (strain ATCC 700683 / DSM 15641 / CCUG 43107 / 12-3)</name>
    <dbReference type="NCBI Taxonomy" id="469378"/>
    <lineage>
        <taxon>Bacteria</taxon>
        <taxon>Bacillati</taxon>
        <taxon>Actinomycetota</taxon>
        <taxon>Coriobacteriia</taxon>
        <taxon>Eggerthellales</taxon>
        <taxon>Eggerthellaceae</taxon>
        <taxon>Cryptobacterium</taxon>
    </lineage>
</organism>
<name>C7MLM0_CRYCD</name>
<dbReference type="GO" id="GO:0051539">
    <property type="term" value="F:4 iron, 4 sulfur cluster binding"/>
    <property type="evidence" value="ECO:0007669"/>
    <property type="project" value="UniProtKB-KW"/>
</dbReference>
<dbReference type="OrthoDB" id="3175224at2"/>
<dbReference type="GO" id="GO:0046872">
    <property type="term" value="F:metal ion binding"/>
    <property type="evidence" value="ECO:0007669"/>
    <property type="project" value="UniProtKB-KW"/>
</dbReference>
<dbReference type="HOGENOM" id="CLU_043374_3_0_11"/>
<proteinExistence type="predicted"/>
<dbReference type="CDD" id="cd10554">
    <property type="entry name" value="HycB_like"/>
    <property type="match status" value="1"/>
</dbReference>
<feature type="domain" description="4Fe-4S ferredoxin-type" evidence="5">
    <location>
        <begin position="3"/>
        <end position="32"/>
    </location>
</feature>
<dbReference type="PROSITE" id="PS51379">
    <property type="entry name" value="4FE4S_FER_2"/>
    <property type="match status" value="3"/>
</dbReference>
<dbReference type="InterPro" id="IPR050294">
    <property type="entry name" value="RnfB_subfamily"/>
</dbReference>
<dbReference type="Gene3D" id="3.30.70.20">
    <property type="match status" value="2"/>
</dbReference>
<evidence type="ECO:0000313" key="6">
    <source>
        <dbReference type="EMBL" id="ACU93826.1"/>
    </source>
</evidence>
<keyword evidence="3" id="KW-0408">Iron</keyword>
<feature type="domain" description="4Fe-4S ferredoxin-type" evidence="5">
    <location>
        <begin position="41"/>
        <end position="72"/>
    </location>
</feature>
<evidence type="ECO:0000259" key="5">
    <source>
        <dbReference type="PROSITE" id="PS51379"/>
    </source>
</evidence>
<dbReference type="PANTHER" id="PTHR42859">
    <property type="entry name" value="OXIDOREDUCTASE"/>
    <property type="match status" value="1"/>
</dbReference>
<evidence type="ECO:0000256" key="1">
    <source>
        <dbReference type="ARBA" id="ARBA00022485"/>
    </source>
</evidence>
<dbReference type="Pfam" id="PF00037">
    <property type="entry name" value="Fer4"/>
    <property type="match status" value="1"/>
</dbReference>
<dbReference type="KEGG" id="ccu:Ccur_00930"/>
<dbReference type="EMBL" id="CP001682">
    <property type="protein sequence ID" value="ACU93826.1"/>
    <property type="molecule type" value="Genomic_DNA"/>
</dbReference>
<dbReference type="InterPro" id="IPR017900">
    <property type="entry name" value="4Fe4S_Fe_S_CS"/>
</dbReference>
<dbReference type="STRING" id="469378.Ccur_00930"/>
<feature type="domain" description="4Fe-4S ferredoxin-type" evidence="5">
    <location>
        <begin position="73"/>
        <end position="102"/>
    </location>
</feature>